<keyword evidence="3 5" id="KW-1133">Transmembrane helix</keyword>
<dbReference type="GO" id="GO:0016020">
    <property type="term" value="C:membrane"/>
    <property type="evidence" value="ECO:0007669"/>
    <property type="project" value="UniProtKB-SubCell"/>
</dbReference>
<evidence type="ECO:0000259" key="6">
    <source>
        <dbReference type="Pfam" id="PF04932"/>
    </source>
</evidence>
<dbReference type="HOGENOM" id="CLU_035700_2_0_7"/>
<evidence type="ECO:0000256" key="3">
    <source>
        <dbReference type="ARBA" id="ARBA00022989"/>
    </source>
</evidence>
<feature type="transmembrane region" description="Helical" evidence="5">
    <location>
        <begin position="14"/>
        <end position="32"/>
    </location>
</feature>
<proteinExistence type="predicted"/>
<evidence type="ECO:0000313" key="8">
    <source>
        <dbReference type="Proteomes" id="UP000007347"/>
    </source>
</evidence>
<evidence type="ECO:0000313" key="7">
    <source>
        <dbReference type="EMBL" id="CCK79017.1"/>
    </source>
</evidence>
<gene>
    <name evidence="7" type="ordered locus">TOL2_C08490</name>
</gene>
<feature type="domain" description="O-antigen ligase-related" evidence="6">
    <location>
        <begin position="123"/>
        <end position="263"/>
    </location>
</feature>
<dbReference type="STRING" id="651182.TOL2_C08490"/>
<keyword evidence="4 5" id="KW-0472">Membrane</keyword>
<dbReference type="PANTHER" id="PTHR37422:SF23">
    <property type="entry name" value="TEICHURONIC ACID BIOSYNTHESIS PROTEIN TUAE"/>
    <property type="match status" value="1"/>
</dbReference>
<evidence type="ECO:0000256" key="4">
    <source>
        <dbReference type="ARBA" id="ARBA00023136"/>
    </source>
</evidence>
<evidence type="ECO:0000256" key="1">
    <source>
        <dbReference type="ARBA" id="ARBA00004141"/>
    </source>
</evidence>
<feature type="transmembrane region" description="Helical" evidence="5">
    <location>
        <begin position="44"/>
        <end position="62"/>
    </location>
</feature>
<dbReference type="InterPro" id="IPR007016">
    <property type="entry name" value="O-antigen_ligase-rel_domated"/>
</dbReference>
<reference evidence="7 8" key="1">
    <citation type="journal article" date="2013" name="Environ. Microbiol.">
        <title>Complete genome, catabolic sub-proteomes and key-metabolites of Desulfobacula toluolica Tol2, a marine, aromatic compound-degrading, sulfate-reducing bacterium.</title>
        <authorList>
            <person name="Wohlbrand L."/>
            <person name="Jacob J.H."/>
            <person name="Kube M."/>
            <person name="Mussmann M."/>
            <person name="Jarling R."/>
            <person name="Beck A."/>
            <person name="Amann R."/>
            <person name="Wilkes H."/>
            <person name="Reinhardt R."/>
            <person name="Rabus R."/>
        </authorList>
    </citation>
    <scope>NUCLEOTIDE SEQUENCE [LARGE SCALE GENOMIC DNA]</scope>
    <source>
        <strain evidence="8">DSM 7467 / Tol2</strain>
    </source>
</reference>
<keyword evidence="2 5" id="KW-0812">Transmembrane</keyword>
<feature type="transmembrane region" description="Helical" evidence="5">
    <location>
        <begin position="165"/>
        <end position="187"/>
    </location>
</feature>
<comment type="subcellular location">
    <subcellularLocation>
        <location evidence="1">Membrane</location>
        <topology evidence="1">Multi-pass membrane protein</topology>
    </subcellularLocation>
</comment>
<protein>
    <submittedName>
        <fullName evidence="7">Putative O-antigen polymerase</fullName>
    </submittedName>
</protein>
<dbReference type="PANTHER" id="PTHR37422">
    <property type="entry name" value="TEICHURONIC ACID BIOSYNTHESIS PROTEIN TUAE"/>
    <property type="match status" value="1"/>
</dbReference>
<evidence type="ECO:0000256" key="5">
    <source>
        <dbReference type="SAM" id="Phobius"/>
    </source>
</evidence>
<dbReference type="InterPro" id="IPR051533">
    <property type="entry name" value="WaaL-like"/>
</dbReference>
<feature type="transmembrane region" description="Helical" evidence="5">
    <location>
        <begin position="91"/>
        <end position="109"/>
    </location>
</feature>
<dbReference type="EMBL" id="FO203503">
    <property type="protein sequence ID" value="CCK79017.1"/>
    <property type="molecule type" value="Genomic_DNA"/>
</dbReference>
<accession>K0NJF2</accession>
<evidence type="ECO:0000256" key="2">
    <source>
        <dbReference type="ARBA" id="ARBA00022692"/>
    </source>
</evidence>
<feature type="transmembrane region" description="Helical" evidence="5">
    <location>
        <begin position="315"/>
        <end position="334"/>
    </location>
</feature>
<name>K0NJF2_DESTT</name>
<feature type="transmembrane region" description="Helical" evidence="5">
    <location>
        <begin position="116"/>
        <end position="133"/>
    </location>
</feature>
<dbReference type="KEGG" id="dto:TOL2_C08490"/>
<sequence length="344" mass="38524">MCILSFIFSTHKPFALEGLFMLLTYIAAYFITLSSIQTRKQQRILVYVIISTAILISIIAILKQLDINPFPWWDYPGYNNSFAGPYVNRNHMAGFLDMAIPMLTVLFITRQRSLEITTGMILVIIFLLTSQAFTLSRGGWVSTITAILFIAGVLLAQKDYVHKKVILTIGISVTIISLFILSSLPVVQRITTLTQQDPVDTLSSRIRCWQGAIDQIKENLMIGTGPDSFAVEYPAYQLPGYAVLFRYAHNDYLHFISETGILLIPIMIFTLFCFFRSGFQKLTSHSRQKRGFALGAMAGVFAILIHSFSDFNLNIPANALLFSILAGIAVQDSMKSHNKPISQA</sequence>
<organism evidence="7 8">
    <name type="scientific">Desulfobacula toluolica (strain DSM 7467 / Tol2)</name>
    <dbReference type="NCBI Taxonomy" id="651182"/>
    <lineage>
        <taxon>Bacteria</taxon>
        <taxon>Pseudomonadati</taxon>
        <taxon>Thermodesulfobacteriota</taxon>
        <taxon>Desulfobacteria</taxon>
        <taxon>Desulfobacterales</taxon>
        <taxon>Desulfobacteraceae</taxon>
        <taxon>Desulfobacula</taxon>
    </lineage>
</organism>
<keyword evidence="8" id="KW-1185">Reference proteome</keyword>
<dbReference type="Proteomes" id="UP000007347">
    <property type="component" value="Chromosome"/>
</dbReference>
<dbReference type="AlphaFoldDB" id="K0NJF2"/>
<feature type="transmembrane region" description="Helical" evidence="5">
    <location>
        <begin position="260"/>
        <end position="279"/>
    </location>
</feature>
<feature type="transmembrane region" description="Helical" evidence="5">
    <location>
        <begin position="291"/>
        <end position="309"/>
    </location>
</feature>
<dbReference type="Pfam" id="PF04932">
    <property type="entry name" value="Wzy_C"/>
    <property type="match status" value="1"/>
</dbReference>
<feature type="transmembrane region" description="Helical" evidence="5">
    <location>
        <begin position="139"/>
        <end position="156"/>
    </location>
</feature>